<evidence type="ECO:0000256" key="1">
    <source>
        <dbReference type="ARBA" id="ARBA00002455"/>
    </source>
</evidence>
<dbReference type="GO" id="GO:0030077">
    <property type="term" value="C:plasma membrane light-harvesting complex"/>
    <property type="evidence" value="ECO:0007669"/>
    <property type="project" value="InterPro"/>
</dbReference>
<evidence type="ECO:0000256" key="4">
    <source>
        <dbReference type="ARBA" id="ARBA00022494"/>
    </source>
</evidence>
<evidence type="ECO:0000256" key="9">
    <source>
        <dbReference type="ARBA" id="ARBA00022956"/>
    </source>
</evidence>
<evidence type="ECO:0000256" key="8">
    <source>
        <dbReference type="ARBA" id="ARBA00022842"/>
    </source>
</evidence>
<gene>
    <name evidence="16" type="ORF">GHK24_09990</name>
</gene>
<dbReference type="GO" id="GO:0042314">
    <property type="term" value="F:bacteriochlorophyll binding"/>
    <property type="evidence" value="ECO:0007669"/>
    <property type="project" value="UniProtKB-KW"/>
</dbReference>
<comment type="caution">
    <text evidence="16">The sequence shown here is derived from an EMBL/GenBank/DDBJ whole genome shotgun (WGS) entry which is preliminary data.</text>
</comment>
<organism evidence="16 17">
    <name type="scientific">Rhodocyclus tenuis</name>
    <name type="common">Rhodospirillum tenue</name>
    <dbReference type="NCBI Taxonomy" id="1066"/>
    <lineage>
        <taxon>Bacteria</taxon>
        <taxon>Pseudomonadati</taxon>
        <taxon>Pseudomonadota</taxon>
        <taxon>Betaproteobacteria</taxon>
        <taxon>Rhodocyclales</taxon>
        <taxon>Rhodocyclaceae</taxon>
        <taxon>Rhodocyclus</taxon>
    </lineage>
</organism>
<keyword evidence="10 14" id="KW-1133">Transmembrane helix</keyword>
<comment type="subcellular location">
    <subcellularLocation>
        <location evidence="2">Cell membrane</location>
    </subcellularLocation>
</comment>
<dbReference type="InterPro" id="IPR018332">
    <property type="entry name" value="Antenna_alpha"/>
</dbReference>
<evidence type="ECO:0000313" key="17">
    <source>
        <dbReference type="Proteomes" id="UP000480275"/>
    </source>
</evidence>
<feature type="domain" description="Antenna complex alpha/beta subunit" evidence="15">
    <location>
        <begin position="3"/>
        <end position="43"/>
    </location>
</feature>
<protein>
    <submittedName>
        <fullName evidence="16">Light-harvesting protein</fullName>
    </submittedName>
</protein>
<evidence type="ECO:0000259" key="15">
    <source>
        <dbReference type="Pfam" id="PF00556"/>
    </source>
</evidence>
<evidence type="ECO:0000256" key="14">
    <source>
        <dbReference type="SAM" id="Phobius"/>
    </source>
</evidence>
<keyword evidence="6 14" id="KW-0812">Transmembrane</keyword>
<dbReference type="PRINTS" id="PR00673">
    <property type="entry name" value="LIGHTHARVSTA"/>
</dbReference>
<dbReference type="GO" id="GO:0046872">
    <property type="term" value="F:metal ion binding"/>
    <property type="evidence" value="ECO:0007669"/>
    <property type="project" value="UniProtKB-KW"/>
</dbReference>
<evidence type="ECO:0000256" key="5">
    <source>
        <dbReference type="ARBA" id="ARBA00022549"/>
    </source>
</evidence>
<name>A0A6L5JXP5_RHOTE</name>
<keyword evidence="12 14" id="KW-0472">Membrane</keyword>
<dbReference type="GO" id="GO:0019684">
    <property type="term" value="P:photosynthesis, light reaction"/>
    <property type="evidence" value="ECO:0007669"/>
    <property type="project" value="InterPro"/>
</dbReference>
<comment type="function">
    <text evidence="1">Antenna complexes are light-harvesting systems, which transfer the excitation energy to the reaction centers.</text>
</comment>
<dbReference type="InterPro" id="IPR000066">
    <property type="entry name" value="Antenna_a/b"/>
</dbReference>
<evidence type="ECO:0000256" key="2">
    <source>
        <dbReference type="ARBA" id="ARBA00004236"/>
    </source>
</evidence>
<evidence type="ECO:0000256" key="11">
    <source>
        <dbReference type="ARBA" id="ARBA00022991"/>
    </source>
</evidence>
<dbReference type="Pfam" id="PF00556">
    <property type="entry name" value="LHC"/>
    <property type="match status" value="1"/>
</dbReference>
<keyword evidence="5" id="KW-0042">Antenna complex</keyword>
<keyword evidence="8" id="KW-0460">Magnesium</keyword>
<dbReference type="EMBL" id="WIXJ01000007">
    <property type="protein sequence ID" value="MQY52103.1"/>
    <property type="molecule type" value="Genomic_DNA"/>
</dbReference>
<evidence type="ECO:0000256" key="7">
    <source>
        <dbReference type="ARBA" id="ARBA00022723"/>
    </source>
</evidence>
<feature type="transmembrane region" description="Helical" evidence="14">
    <location>
        <begin position="14"/>
        <end position="36"/>
    </location>
</feature>
<proteinExistence type="predicted"/>
<accession>A0A6L5JXP5</accession>
<evidence type="ECO:0000256" key="10">
    <source>
        <dbReference type="ARBA" id="ARBA00022989"/>
    </source>
</evidence>
<evidence type="ECO:0000256" key="13">
    <source>
        <dbReference type="ARBA" id="ARBA00023243"/>
    </source>
</evidence>
<keyword evidence="4" id="KW-0148">Chlorophyll</keyword>
<keyword evidence="7" id="KW-0479">Metal-binding</keyword>
<dbReference type="Proteomes" id="UP000480275">
    <property type="component" value="Unassembled WGS sequence"/>
</dbReference>
<evidence type="ECO:0000256" key="6">
    <source>
        <dbReference type="ARBA" id="ARBA00022692"/>
    </source>
</evidence>
<keyword evidence="13" id="KW-0437">Light-harvesting polypeptide</keyword>
<dbReference type="AlphaFoldDB" id="A0A6L5JXP5"/>
<evidence type="ECO:0000256" key="12">
    <source>
        <dbReference type="ARBA" id="ARBA00023136"/>
    </source>
</evidence>
<keyword evidence="11" id="KW-0157">Chromophore</keyword>
<keyword evidence="3" id="KW-1003">Cell membrane</keyword>
<reference evidence="16 17" key="1">
    <citation type="submission" date="2019-10" db="EMBL/GenBank/DDBJ databases">
        <title>Whole-genome sequence of the purple nonsulfur photosynthetic bacterium Rhodocyclus tenuis.</title>
        <authorList>
            <person name="Kyndt J.A."/>
            <person name="Meyer T.E."/>
        </authorList>
    </citation>
    <scope>NUCLEOTIDE SEQUENCE [LARGE SCALE GENOMIC DNA]</scope>
    <source>
        <strain evidence="16 17">DSM 110</strain>
    </source>
</reference>
<dbReference type="InterPro" id="IPR035889">
    <property type="entry name" value="Light-harvesting_complex"/>
</dbReference>
<keyword evidence="9" id="KW-0076">Bacteriochlorophyll</keyword>
<evidence type="ECO:0000256" key="3">
    <source>
        <dbReference type="ARBA" id="ARBA00022475"/>
    </source>
</evidence>
<evidence type="ECO:0000313" key="16">
    <source>
        <dbReference type="EMBL" id="MQY52103.1"/>
    </source>
</evidence>
<sequence>MTNGKIWLVVKPTVGLPVFLFTVALTALAIHAALLANGRLTAWWSEVPLAKPAAVAVQAAPAPVAAPAADVK</sequence>
<dbReference type="SUPFAM" id="SSF56918">
    <property type="entry name" value="Light-harvesting complex subunits"/>
    <property type="match status" value="1"/>
</dbReference>
<dbReference type="Gene3D" id="4.10.220.20">
    <property type="entry name" value="Light-harvesting complex"/>
    <property type="match status" value="1"/>
</dbReference>
<dbReference type="GO" id="GO:0005886">
    <property type="term" value="C:plasma membrane"/>
    <property type="evidence" value="ECO:0007669"/>
    <property type="project" value="UniProtKB-SubCell"/>
</dbReference>